<comment type="similarity">
    <text evidence="1">Belongs to the oxygen-dependent FAD-linked oxidoreductase family.</text>
</comment>
<dbReference type="GO" id="GO:0071949">
    <property type="term" value="F:FAD binding"/>
    <property type="evidence" value="ECO:0007669"/>
    <property type="project" value="InterPro"/>
</dbReference>
<evidence type="ECO:0000313" key="8">
    <source>
        <dbReference type="Proteomes" id="UP000660729"/>
    </source>
</evidence>
<evidence type="ECO:0000259" key="6">
    <source>
        <dbReference type="PROSITE" id="PS51387"/>
    </source>
</evidence>
<dbReference type="InterPro" id="IPR050416">
    <property type="entry name" value="FAD-linked_Oxidoreductase"/>
</dbReference>
<dbReference type="EMBL" id="JABCIY010000219">
    <property type="protein sequence ID" value="KAF7187916.1"/>
    <property type="molecule type" value="Genomic_DNA"/>
</dbReference>
<dbReference type="PANTHER" id="PTHR42973">
    <property type="entry name" value="BINDING OXIDOREDUCTASE, PUTATIVE (AFU_ORTHOLOGUE AFUA_1G17690)-RELATED"/>
    <property type="match status" value="1"/>
</dbReference>
<sequence>MDTHNGARNLRGSLYNVFTWARPRNVLSTGSDDQQTKLRRSSDTAWLDGLRGVAALLVVIQHIHPAVWWLAMCDDVSDESTAISPGTWPVLRLLFTGGSLAVELFFVISGFVVPRRLISLIQEGRQDDFVEALNSAVIRRPCRLLIPAMLSTLLLLTFFHMTGIDPNWNGPASDIFSELWLWILDCLQMMDFYNVYASRYLLITWTIVVEWRGSMAVFVWLFAIHQLRTHWRVLLTLGLVLYLVMCTISTQYAAFFAGMLTCELDLICTSSEKGQVRLPWSRISDYLAQRRFLRGLVMHLVLALGLIFASTPMLKPDLATTEHAIQVCANWPSFLYNIVPGQYWAKWPGIQYRDFCYFWGAWLTILGIKEIRWAKAIFETRIVQYLGKHSFALYLTHTLVTSTLTRVLLILTNHGFMQGDDAGWPFSAVPLGAWSKYLSLDMGPKGYEPAVLFVLAASLAVIFPLAEIGTRIFDQPSPVFDSDTMLLSQLPIGLFVAATSASSIVPHHSLNNIQQCCQKLTKAFPNQVLSPNVSTYTQYTDRWTENARLEPTCIFLPRNATDIATAVKIFRDRSNKRGICPFAIKSGGHMPHAGANSIDNGIVIDLTSINEITIAEDRSYVTLGSGNTWSKVYDELAGTNLAVPGGRCAGTGVGGIALGGGYSWLTPKVGWVADNVLNYELVTASGEILNVKRTGSHTDLFQALKGGGNNFGVVTRFDVRSFEHDQKVLGGFIVLPINARTTDEVLRNFDGFMEDGGRDENAALALEFVMQKNSSKSQILTWITATDGKEDGHPGLKPFVDMQRNQSIASTFGPTTFAEYPGAVPPVSRVLFATVTVKAAGKVMKEVHRITNQVYEKFSHIPDLIWDVQYEPLPKAYRDRGYARSGGNIMGLNYTDDDLVIVFLMPLWQSAVYDDEVYRAVQTWLDWVYEYINVNDVGYPFQYLNYAAPFQNPLASYGASNIQVMRDVAKKYDPDGFFQRALPGGFKLWERSEDDEWRG</sequence>
<feature type="transmembrane region" description="Helical" evidence="5">
    <location>
        <begin position="49"/>
        <end position="71"/>
    </location>
</feature>
<keyword evidence="5" id="KW-0472">Membrane</keyword>
<evidence type="ECO:0000313" key="7">
    <source>
        <dbReference type="EMBL" id="KAF7187916.1"/>
    </source>
</evidence>
<keyword evidence="3" id="KW-0274">FAD</keyword>
<dbReference type="InterPro" id="IPR036318">
    <property type="entry name" value="FAD-bd_PCMH-like_sf"/>
</dbReference>
<feature type="transmembrane region" description="Helical" evidence="5">
    <location>
        <begin position="91"/>
        <end position="113"/>
    </location>
</feature>
<name>A0A8H6RB74_9PEZI</name>
<feature type="domain" description="FAD-binding PCMH-type" evidence="6">
    <location>
        <begin position="547"/>
        <end position="724"/>
    </location>
</feature>
<dbReference type="Pfam" id="PF01757">
    <property type="entry name" value="Acyl_transf_3"/>
    <property type="match status" value="1"/>
</dbReference>
<evidence type="ECO:0000256" key="3">
    <source>
        <dbReference type="ARBA" id="ARBA00022827"/>
    </source>
</evidence>
<dbReference type="InterPro" id="IPR016169">
    <property type="entry name" value="FAD-bd_PCMH_sub2"/>
</dbReference>
<dbReference type="AlphaFoldDB" id="A0A8H6RB74"/>
<dbReference type="InterPro" id="IPR006094">
    <property type="entry name" value="Oxid_FAD_bind_N"/>
</dbReference>
<protein>
    <submittedName>
        <fullName evidence="7">FAD-dependent monooxygenase CTB5</fullName>
    </submittedName>
</protein>
<feature type="transmembrane region" description="Helical" evidence="5">
    <location>
        <begin position="144"/>
        <end position="164"/>
    </location>
</feature>
<accession>A0A8H6RB74</accession>
<proteinExistence type="inferred from homology"/>
<comment type="caution">
    <text evidence="7">The sequence shown here is derived from an EMBL/GenBank/DDBJ whole genome shotgun (WGS) entry which is preliminary data.</text>
</comment>
<organism evidence="7 8">
    <name type="scientific">Pseudocercospora fuligena</name>
    <dbReference type="NCBI Taxonomy" id="685502"/>
    <lineage>
        <taxon>Eukaryota</taxon>
        <taxon>Fungi</taxon>
        <taxon>Dikarya</taxon>
        <taxon>Ascomycota</taxon>
        <taxon>Pezizomycotina</taxon>
        <taxon>Dothideomycetes</taxon>
        <taxon>Dothideomycetidae</taxon>
        <taxon>Mycosphaerellales</taxon>
        <taxon>Mycosphaerellaceae</taxon>
        <taxon>Pseudocercospora</taxon>
    </lineage>
</organism>
<keyword evidence="5" id="KW-1133">Transmembrane helix</keyword>
<keyword evidence="7" id="KW-0503">Monooxygenase</keyword>
<dbReference type="OrthoDB" id="2151789at2759"/>
<evidence type="ECO:0000256" key="2">
    <source>
        <dbReference type="ARBA" id="ARBA00022630"/>
    </source>
</evidence>
<feature type="transmembrane region" description="Helical" evidence="5">
    <location>
        <begin position="234"/>
        <end position="255"/>
    </location>
</feature>
<keyword evidence="8" id="KW-1185">Reference proteome</keyword>
<reference evidence="7" key="1">
    <citation type="submission" date="2020-04" db="EMBL/GenBank/DDBJ databases">
        <title>Draft genome resource of the tomato pathogen Pseudocercospora fuligena.</title>
        <authorList>
            <person name="Zaccaron A."/>
        </authorList>
    </citation>
    <scope>NUCLEOTIDE SEQUENCE</scope>
    <source>
        <strain evidence="7">PF001</strain>
    </source>
</reference>
<feature type="non-terminal residue" evidence="7">
    <location>
        <position position="1"/>
    </location>
</feature>
<keyword evidence="4" id="KW-0560">Oxidoreductase</keyword>
<dbReference type="PANTHER" id="PTHR42973:SF13">
    <property type="entry name" value="FAD-BINDING PCMH-TYPE DOMAIN-CONTAINING PROTEIN"/>
    <property type="match status" value="1"/>
</dbReference>
<feature type="transmembrane region" description="Helical" evidence="5">
    <location>
        <begin position="292"/>
        <end position="309"/>
    </location>
</feature>
<keyword evidence="5" id="KW-0812">Transmembrane</keyword>
<dbReference type="InterPro" id="IPR016166">
    <property type="entry name" value="FAD-bd_PCMH"/>
</dbReference>
<dbReference type="GO" id="GO:0004497">
    <property type="term" value="F:monooxygenase activity"/>
    <property type="evidence" value="ECO:0007669"/>
    <property type="project" value="UniProtKB-KW"/>
</dbReference>
<evidence type="ECO:0000256" key="1">
    <source>
        <dbReference type="ARBA" id="ARBA00005466"/>
    </source>
</evidence>
<dbReference type="GO" id="GO:0016747">
    <property type="term" value="F:acyltransferase activity, transferring groups other than amino-acyl groups"/>
    <property type="evidence" value="ECO:0007669"/>
    <property type="project" value="InterPro"/>
</dbReference>
<gene>
    <name evidence="7" type="ORF">HII31_10816</name>
</gene>
<dbReference type="SUPFAM" id="SSF56176">
    <property type="entry name" value="FAD-binding/transporter-associated domain-like"/>
    <property type="match status" value="1"/>
</dbReference>
<keyword evidence="2" id="KW-0285">Flavoprotein</keyword>
<feature type="transmembrane region" description="Helical" evidence="5">
    <location>
        <begin position="200"/>
        <end position="222"/>
    </location>
</feature>
<dbReference type="PROSITE" id="PS51387">
    <property type="entry name" value="FAD_PCMH"/>
    <property type="match status" value="1"/>
</dbReference>
<dbReference type="Pfam" id="PF01565">
    <property type="entry name" value="FAD_binding_4"/>
    <property type="match status" value="1"/>
</dbReference>
<evidence type="ECO:0000256" key="4">
    <source>
        <dbReference type="ARBA" id="ARBA00023002"/>
    </source>
</evidence>
<dbReference type="Gene3D" id="3.30.465.10">
    <property type="match status" value="1"/>
</dbReference>
<dbReference type="InterPro" id="IPR002656">
    <property type="entry name" value="Acyl_transf_3_dom"/>
</dbReference>
<dbReference type="Proteomes" id="UP000660729">
    <property type="component" value="Unassembled WGS sequence"/>
</dbReference>
<evidence type="ECO:0000256" key="5">
    <source>
        <dbReference type="SAM" id="Phobius"/>
    </source>
</evidence>